<dbReference type="Proteomes" id="UP000078397">
    <property type="component" value="Unassembled WGS sequence"/>
</dbReference>
<evidence type="ECO:0000256" key="14">
    <source>
        <dbReference type="ARBA" id="ARBA00029490"/>
    </source>
</evidence>
<dbReference type="InterPro" id="IPR000581">
    <property type="entry name" value="ILV_EDD_N"/>
</dbReference>
<feature type="domain" description="Dihydroxy-acid/6-phosphogluconate dehydratase N-terminal" evidence="17">
    <location>
        <begin position="74"/>
        <end position="392"/>
    </location>
</feature>
<dbReference type="InterPro" id="IPR042096">
    <property type="entry name" value="Dihydro-acid_dehy_C"/>
</dbReference>
<dbReference type="SUPFAM" id="SSF143975">
    <property type="entry name" value="IlvD/EDD N-terminal domain-like"/>
    <property type="match status" value="1"/>
</dbReference>
<evidence type="ECO:0000256" key="16">
    <source>
        <dbReference type="ARBA" id="ARBA00052865"/>
    </source>
</evidence>
<dbReference type="KEGG" id="pchm:VFPPC_07870"/>
<dbReference type="InterPro" id="IPR020558">
    <property type="entry name" value="DiOHA_6PGluconate_deHydtase_CS"/>
</dbReference>
<proteinExistence type="inferred from homology"/>
<dbReference type="STRING" id="1380566.A0A179FKZ5"/>
<evidence type="ECO:0000256" key="5">
    <source>
        <dbReference type="ARBA" id="ARBA00022723"/>
    </source>
</evidence>
<evidence type="ECO:0000313" key="20">
    <source>
        <dbReference type="Proteomes" id="UP000078397"/>
    </source>
</evidence>
<dbReference type="EC" id="4.2.1.9" evidence="14"/>
<dbReference type="GO" id="GO:0046872">
    <property type="term" value="F:metal ion binding"/>
    <property type="evidence" value="ECO:0007669"/>
    <property type="project" value="UniProtKB-KW"/>
</dbReference>
<dbReference type="AlphaFoldDB" id="A0A179FKZ5"/>
<dbReference type="FunFam" id="3.50.30.80:FF:000001">
    <property type="entry name" value="Dihydroxy-acid dehydratase"/>
    <property type="match status" value="1"/>
</dbReference>
<comment type="caution">
    <text evidence="19">The sequence shown here is derived from an EMBL/GenBank/DDBJ whole genome shotgun (WGS) entry which is preliminary data.</text>
</comment>
<keyword evidence="20" id="KW-1185">Reference proteome</keyword>
<dbReference type="PROSITE" id="PS00887">
    <property type="entry name" value="ILVD_EDD_2"/>
    <property type="match status" value="1"/>
</dbReference>
<evidence type="ECO:0000256" key="10">
    <source>
        <dbReference type="ARBA" id="ARBA00023304"/>
    </source>
</evidence>
<evidence type="ECO:0000256" key="4">
    <source>
        <dbReference type="ARBA" id="ARBA00022714"/>
    </source>
</evidence>
<evidence type="ECO:0000256" key="11">
    <source>
        <dbReference type="ARBA" id="ARBA00029304"/>
    </source>
</evidence>
<dbReference type="GO" id="GO:0004160">
    <property type="term" value="F:dihydroxy-acid dehydratase activity"/>
    <property type="evidence" value="ECO:0007669"/>
    <property type="project" value="UniProtKB-EC"/>
</dbReference>
<evidence type="ECO:0000256" key="8">
    <source>
        <dbReference type="ARBA" id="ARBA00023014"/>
    </source>
</evidence>
<keyword evidence="3" id="KW-0028">Amino-acid biosynthesis</keyword>
<evidence type="ECO:0000256" key="9">
    <source>
        <dbReference type="ARBA" id="ARBA00023239"/>
    </source>
</evidence>
<keyword evidence="8" id="KW-0411">Iron-sulfur</keyword>
<keyword evidence="9" id="KW-0456">Lyase</keyword>
<evidence type="ECO:0000256" key="7">
    <source>
        <dbReference type="ARBA" id="ARBA00023004"/>
    </source>
</evidence>
<dbReference type="Pfam" id="PF00920">
    <property type="entry name" value="ILVD_EDD_N"/>
    <property type="match status" value="1"/>
</dbReference>
<evidence type="ECO:0000313" key="19">
    <source>
        <dbReference type="EMBL" id="OAQ66305.1"/>
    </source>
</evidence>
<dbReference type="PANTHER" id="PTHR21000:SF5">
    <property type="entry name" value="DIHYDROXY-ACID DEHYDRATASE, MITOCHONDRIAL"/>
    <property type="match status" value="1"/>
</dbReference>
<dbReference type="GO" id="GO:0051537">
    <property type="term" value="F:2 iron, 2 sulfur cluster binding"/>
    <property type="evidence" value="ECO:0007669"/>
    <property type="project" value="UniProtKB-KW"/>
</dbReference>
<dbReference type="GeneID" id="28850663"/>
<dbReference type="InterPro" id="IPR050165">
    <property type="entry name" value="DHAD_IlvD/Edd"/>
</dbReference>
<dbReference type="GO" id="GO:0009097">
    <property type="term" value="P:isoleucine biosynthetic process"/>
    <property type="evidence" value="ECO:0007669"/>
    <property type="project" value="UniProtKB-UniPathway"/>
</dbReference>
<comment type="similarity">
    <text evidence="2">Belongs to the IlvD/Edd family.</text>
</comment>
<sequence length="602" mass="63835">MLSALRQRPAGLSSLAKASFTPSKSHGRFLSTTSSLRADDKLNKISSAITQPKSQGASQAMLYATGLSEDDMNKAQVGISSVWYEGNPCNMHLMDLSKVVRESVAKAGLIPYRFNTIGVSDGISMGTTGMRYSLQSREIIADSIETVMNGQWYDANISLPGCDKNMPGVAIAFGRVNRPSIMVYGGTIKPGCGQSGEPLDIVSAFQAYGQYITGEITEEQRFDIIRHACPGSGACGGMYTANTMATALETMGLTLPGSSSSPAEDASKIAECESVGPAVRNILKEDIRPRDIMTRQAFENAMTVVSILGGSTNAVLHLIAIADSVGIKLTIDDFQNVSNRVPLLADLRPSGKYVMEDVHKIGGTPSLLKFLLKEGLLDGSGITVTGKTMKQNLENVPDFPADQKIIRPLSNPIKATGHIQILRGSLAPGGSVGKITGKEGLQFTGKAKVYDSENDMIASLERGEIKKGEKSVVIIRYDGPKGGPGMPEMLKPSSAIMGAGLGKDVALLTDGRYSGGSHGFIIGHIVPEAIVGGPIALVQNGDEIIIDAEKQVIDLNVPEAEMEARRKAWKAPAPRYTKGTLKKYAALVSDASEGCVTDGSVH</sequence>
<dbReference type="InterPro" id="IPR056740">
    <property type="entry name" value="ILV_EDD_C"/>
</dbReference>
<evidence type="ECO:0000256" key="3">
    <source>
        <dbReference type="ARBA" id="ARBA00022605"/>
    </source>
</evidence>
<evidence type="ECO:0000256" key="1">
    <source>
        <dbReference type="ARBA" id="ARBA00001946"/>
    </source>
</evidence>
<evidence type="ECO:0000256" key="15">
    <source>
        <dbReference type="ARBA" id="ARBA00034078"/>
    </source>
</evidence>
<evidence type="ECO:0000259" key="18">
    <source>
        <dbReference type="Pfam" id="PF24877"/>
    </source>
</evidence>
<dbReference type="NCBIfam" id="NF002068">
    <property type="entry name" value="PRK00911.1"/>
    <property type="match status" value="1"/>
</dbReference>
<reference evidence="19 20" key="1">
    <citation type="journal article" date="2016" name="PLoS Pathog.">
        <title>Biosynthesis of antibiotic leucinostatins in bio-control fungus Purpureocillium lilacinum and their inhibition on phytophthora revealed by genome mining.</title>
        <authorList>
            <person name="Wang G."/>
            <person name="Liu Z."/>
            <person name="Lin R."/>
            <person name="Li E."/>
            <person name="Mao Z."/>
            <person name="Ling J."/>
            <person name="Yang Y."/>
            <person name="Yin W.B."/>
            <person name="Xie B."/>
        </authorList>
    </citation>
    <scope>NUCLEOTIDE SEQUENCE [LARGE SCALE GENOMIC DNA]</scope>
    <source>
        <strain evidence="19">170</strain>
    </source>
</reference>
<dbReference type="InterPro" id="IPR004404">
    <property type="entry name" value="DihydroxyA_deHydtase"/>
</dbReference>
<dbReference type="Gene3D" id="3.50.30.80">
    <property type="entry name" value="IlvD/EDD C-terminal domain-like"/>
    <property type="match status" value="1"/>
</dbReference>
<dbReference type="OrthoDB" id="3851628at2759"/>
<dbReference type="GO" id="GO:0009099">
    <property type="term" value="P:L-valine biosynthetic process"/>
    <property type="evidence" value="ECO:0007669"/>
    <property type="project" value="UniProtKB-UniPathway"/>
</dbReference>
<dbReference type="UniPathway" id="UPA00049">
    <property type="reaction ID" value="UER00061"/>
</dbReference>
<dbReference type="Pfam" id="PF24877">
    <property type="entry name" value="ILV_EDD_C"/>
    <property type="match status" value="1"/>
</dbReference>
<dbReference type="RefSeq" id="XP_018143392.1">
    <property type="nucleotide sequence ID" value="XM_018286669.1"/>
</dbReference>
<comment type="pathway">
    <text evidence="12">Amino-acid biosynthesis; L-valine biosynthesis; L-valine from pyruvate: step 3/4.</text>
</comment>
<keyword evidence="7" id="KW-0408">Iron</keyword>
<feature type="domain" description="Dihydroxy-acid/6-phosphogluconate dehydratase C-terminal" evidence="18">
    <location>
        <begin position="404"/>
        <end position="595"/>
    </location>
</feature>
<evidence type="ECO:0000256" key="13">
    <source>
        <dbReference type="ARBA" id="ARBA00029437"/>
    </source>
</evidence>
<dbReference type="UniPathway" id="UPA00047">
    <property type="reaction ID" value="UER00057"/>
</dbReference>
<organism evidence="19 20">
    <name type="scientific">Pochonia chlamydosporia 170</name>
    <dbReference type="NCBI Taxonomy" id="1380566"/>
    <lineage>
        <taxon>Eukaryota</taxon>
        <taxon>Fungi</taxon>
        <taxon>Dikarya</taxon>
        <taxon>Ascomycota</taxon>
        <taxon>Pezizomycotina</taxon>
        <taxon>Sordariomycetes</taxon>
        <taxon>Hypocreomycetidae</taxon>
        <taxon>Hypocreales</taxon>
        <taxon>Clavicipitaceae</taxon>
        <taxon>Pochonia</taxon>
    </lineage>
</organism>
<keyword evidence="6" id="KW-0460">Magnesium</keyword>
<comment type="cofactor">
    <cofactor evidence="1">
        <name>Mg(2+)</name>
        <dbReference type="ChEBI" id="CHEBI:18420"/>
    </cofactor>
</comment>
<dbReference type="SUPFAM" id="SSF52016">
    <property type="entry name" value="LeuD/IlvD-like"/>
    <property type="match status" value="1"/>
</dbReference>
<comment type="cofactor">
    <cofactor evidence="15">
        <name>[2Fe-2S] cluster</name>
        <dbReference type="ChEBI" id="CHEBI:190135"/>
    </cofactor>
</comment>
<keyword evidence="5" id="KW-0479">Metal-binding</keyword>
<evidence type="ECO:0000256" key="6">
    <source>
        <dbReference type="ARBA" id="ARBA00022842"/>
    </source>
</evidence>
<dbReference type="InterPro" id="IPR037237">
    <property type="entry name" value="IlvD/EDD_N"/>
</dbReference>
<dbReference type="PANTHER" id="PTHR21000">
    <property type="entry name" value="DIHYDROXY-ACID DEHYDRATASE DAD"/>
    <property type="match status" value="1"/>
</dbReference>
<dbReference type="GO" id="GO:0005739">
    <property type="term" value="C:mitochondrion"/>
    <property type="evidence" value="ECO:0007669"/>
    <property type="project" value="TreeGrafter"/>
</dbReference>
<keyword evidence="10" id="KW-0100">Branched-chain amino acid biosynthesis</keyword>
<evidence type="ECO:0000259" key="17">
    <source>
        <dbReference type="Pfam" id="PF00920"/>
    </source>
</evidence>
<protein>
    <recommendedName>
        <fullName evidence="14">dihydroxy-acid dehydratase</fullName>
        <ecNumber evidence="14">4.2.1.9</ecNumber>
    </recommendedName>
</protein>
<comment type="catalytic activity">
    <reaction evidence="11">
        <text>(2R)-2,3-dihydroxy-3-methylbutanoate = 3-methyl-2-oxobutanoate + H2O</text>
        <dbReference type="Rhea" id="RHEA:24809"/>
        <dbReference type="ChEBI" id="CHEBI:11851"/>
        <dbReference type="ChEBI" id="CHEBI:15377"/>
        <dbReference type="ChEBI" id="CHEBI:49072"/>
        <dbReference type="EC" id="4.2.1.9"/>
    </reaction>
    <physiologicalReaction direction="left-to-right" evidence="11">
        <dbReference type="Rhea" id="RHEA:24810"/>
    </physiologicalReaction>
</comment>
<comment type="catalytic activity">
    <reaction evidence="16">
        <text>(2R,3R)-2,3-dihydroxy-3-methylpentanoate = (S)-3-methyl-2-oxopentanoate + H2O</text>
        <dbReference type="Rhea" id="RHEA:27694"/>
        <dbReference type="ChEBI" id="CHEBI:15377"/>
        <dbReference type="ChEBI" id="CHEBI:35146"/>
        <dbReference type="ChEBI" id="CHEBI:49258"/>
        <dbReference type="EC" id="4.2.1.9"/>
    </reaction>
    <physiologicalReaction direction="left-to-right" evidence="16">
        <dbReference type="Rhea" id="RHEA:27695"/>
    </physiologicalReaction>
</comment>
<dbReference type="HAMAP" id="MF_00012">
    <property type="entry name" value="IlvD"/>
    <property type="match status" value="1"/>
</dbReference>
<dbReference type="PROSITE" id="PS00886">
    <property type="entry name" value="ILVD_EDD_1"/>
    <property type="match status" value="1"/>
</dbReference>
<comment type="pathway">
    <text evidence="13">Amino-acid biosynthesis; L-isoleucine biosynthesis; L-isoleucine from 2-oxobutanoate: step 3/4.</text>
</comment>
<keyword evidence="4" id="KW-0001">2Fe-2S</keyword>
<gene>
    <name evidence="19" type="ORF">VFPPC_07870</name>
</gene>
<dbReference type="NCBIfam" id="TIGR00110">
    <property type="entry name" value="ilvD"/>
    <property type="match status" value="1"/>
</dbReference>
<name>A0A179FKZ5_METCM</name>
<dbReference type="EMBL" id="LSBJ02000004">
    <property type="protein sequence ID" value="OAQ66305.1"/>
    <property type="molecule type" value="Genomic_DNA"/>
</dbReference>
<evidence type="ECO:0000256" key="12">
    <source>
        <dbReference type="ARBA" id="ARBA00029436"/>
    </source>
</evidence>
<accession>A0A179FKZ5</accession>
<evidence type="ECO:0000256" key="2">
    <source>
        <dbReference type="ARBA" id="ARBA00006486"/>
    </source>
</evidence>